<sequence length="266" mass="28688">MTSGPNQANDVRLLSLPQLAPLGRWQLELPHDRADHLLLWVTRGQGVALFDGARAGIGTHNAIFVPARQLLAIDLGRQCFGQALVLPVGSAPSLPDRPVHLRVRDVTTQNELAGLLDAITREQDNGKSLNSKAVLAYCELAAIWLQRVIETEPAPTRASAARRLARRYFDRLVHAHATGASMADHAAALGVTPTHLTRVCKSQTGRTAAALLTGRVLHEARAALVQSNRPASHIAKDLGFSSAAYFTRFMQHHTGLAPSAIRRSAA</sequence>
<dbReference type="InterPro" id="IPR018060">
    <property type="entry name" value="HTH_AraC"/>
</dbReference>
<protein>
    <submittedName>
        <fullName evidence="5">Helix-turn-helix domain-containing protein</fullName>
    </submittedName>
</protein>
<dbReference type="EMBL" id="JAMFMB010000030">
    <property type="protein sequence ID" value="MCL6285531.1"/>
    <property type="molecule type" value="Genomic_DNA"/>
</dbReference>
<dbReference type="SMART" id="SM00342">
    <property type="entry name" value="HTH_ARAC"/>
    <property type="match status" value="1"/>
</dbReference>
<dbReference type="SUPFAM" id="SSF46689">
    <property type="entry name" value="Homeodomain-like"/>
    <property type="match status" value="1"/>
</dbReference>
<keyword evidence="2" id="KW-0238">DNA-binding</keyword>
<proteinExistence type="predicted"/>
<evidence type="ECO:0000256" key="3">
    <source>
        <dbReference type="ARBA" id="ARBA00023163"/>
    </source>
</evidence>
<dbReference type="PANTHER" id="PTHR43280:SF32">
    <property type="entry name" value="TRANSCRIPTIONAL REGULATORY PROTEIN"/>
    <property type="match status" value="1"/>
</dbReference>
<evidence type="ECO:0000313" key="6">
    <source>
        <dbReference type="Proteomes" id="UP001203880"/>
    </source>
</evidence>
<keyword evidence="3" id="KW-0804">Transcription</keyword>
<evidence type="ECO:0000256" key="1">
    <source>
        <dbReference type="ARBA" id="ARBA00023015"/>
    </source>
</evidence>
<comment type="caution">
    <text evidence="5">The sequence shown here is derived from an EMBL/GenBank/DDBJ whole genome shotgun (WGS) entry which is preliminary data.</text>
</comment>
<evidence type="ECO:0000313" key="5">
    <source>
        <dbReference type="EMBL" id="MCL6285531.1"/>
    </source>
</evidence>
<dbReference type="InterPro" id="IPR009057">
    <property type="entry name" value="Homeodomain-like_sf"/>
</dbReference>
<gene>
    <name evidence="5" type="ORF">M3P21_18530</name>
</gene>
<name>A0ABT0Q6L8_9RHOB</name>
<dbReference type="PROSITE" id="PS01124">
    <property type="entry name" value="HTH_ARAC_FAMILY_2"/>
    <property type="match status" value="1"/>
</dbReference>
<evidence type="ECO:0000256" key="2">
    <source>
        <dbReference type="ARBA" id="ARBA00023125"/>
    </source>
</evidence>
<dbReference type="Proteomes" id="UP001203880">
    <property type="component" value="Unassembled WGS sequence"/>
</dbReference>
<keyword evidence="1" id="KW-0805">Transcription regulation</keyword>
<dbReference type="PANTHER" id="PTHR43280">
    <property type="entry name" value="ARAC-FAMILY TRANSCRIPTIONAL REGULATOR"/>
    <property type="match status" value="1"/>
</dbReference>
<reference evidence="5" key="1">
    <citation type="submission" date="2022-05" db="EMBL/GenBank/DDBJ databases">
        <authorList>
            <person name="Park J.-S."/>
        </authorList>
    </citation>
    <scope>NUCLEOTIDE SEQUENCE</scope>
    <source>
        <strain evidence="5">2012CJ41-6</strain>
    </source>
</reference>
<organism evidence="5 6">
    <name type="scientific">Ruegeria spongiae</name>
    <dbReference type="NCBI Taxonomy" id="2942209"/>
    <lineage>
        <taxon>Bacteria</taxon>
        <taxon>Pseudomonadati</taxon>
        <taxon>Pseudomonadota</taxon>
        <taxon>Alphaproteobacteria</taxon>
        <taxon>Rhodobacterales</taxon>
        <taxon>Roseobacteraceae</taxon>
        <taxon>Ruegeria</taxon>
    </lineage>
</organism>
<dbReference type="Pfam" id="PF12833">
    <property type="entry name" value="HTH_18"/>
    <property type="match status" value="1"/>
</dbReference>
<evidence type="ECO:0000259" key="4">
    <source>
        <dbReference type="PROSITE" id="PS01124"/>
    </source>
</evidence>
<keyword evidence="6" id="KW-1185">Reference proteome</keyword>
<dbReference type="Gene3D" id="1.10.10.60">
    <property type="entry name" value="Homeodomain-like"/>
    <property type="match status" value="1"/>
</dbReference>
<dbReference type="RefSeq" id="WP_249712411.1">
    <property type="nucleotide sequence ID" value="NZ_JAMFMB010000030.1"/>
</dbReference>
<accession>A0ABT0Q6L8</accession>
<feature type="domain" description="HTH araC/xylS-type" evidence="4">
    <location>
        <begin position="162"/>
        <end position="264"/>
    </location>
</feature>